<organism evidence="16 17">
    <name type="scientific">Methanofollis formosanus</name>
    <dbReference type="NCBI Taxonomy" id="299308"/>
    <lineage>
        <taxon>Archaea</taxon>
        <taxon>Methanobacteriati</taxon>
        <taxon>Methanobacteriota</taxon>
        <taxon>Stenosarchaea group</taxon>
        <taxon>Methanomicrobia</taxon>
        <taxon>Methanomicrobiales</taxon>
        <taxon>Methanomicrobiaceae</taxon>
        <taxon>Methanofollis</taxon>
    </lineage>
</organism>
<dbReference type="GO" id="GO:0005737">
    <property type="term" value="C:cytoplasm"/>
    <property type="evidence" value="ECO:0007669"/>
    <property type="project" value="UniProtKB-SubCell"/>
</dbReference>
<dbReference type="EC" id="2.1.1.213" evidence="13"/>
<evidence type="ECO:0000259" key="15">
    <source>
        <dbReference type="Pfam" id="PF01170"/>
    </source>
</evidence>
<evidence type="ECO:0000256" key="2">
    <source>
        <dbReference type="ARBA" id="ARBA00011245"/>
    </source>
</evidence>
<comment type="similarity">
    <text evidence="12">Belongs to the methyltransferase superfamily. Trm-G10 family.</text>
</comment>
<proteinExistence type="inferred from homology"/>
<evidence type="ECO:0000256" key="7">
    <source>
        <dbReference type="ARBA" id="ARBA00022691"/>
    </source>
</evidence>
<evidence type="ECO:0000256" key="14">
    <source>
        <dbReference type="ARBA" id="ARBA00082665"/>
    </source>
</evidence>
<dbReference type="Gene3D" id="3.40.50.150">
    <property type="entry name" value="Vaccinia Virus protein VP39"/>
    <property type="match status" value="1"/>
</dbReference>
<dbReference type="EMBL" id="CP037968">
    <property type="protein sequence ID" value="QYZ77940.1"/>
    <property type="molecule type" value="Genomic_DNA"/>
</dbReference>
<dbReference type="OrthoDB" id="7080at2157"/>
<dbReference type="CDD" id="cd11715">
    <property type="entry name" value="THUMP_AdoMetMT"/>
    <property type="match status" value="1"/>
</dbReference>
<comment type="function">
    <text evidence="11">Catalyzes the adenosylmethionine-dependent methylation of the exocyclic amino group (N(2)) of guanosine at position 10 of various tRNAs. Acts via a two-step process that leads to the formation of either N(2)-monomethyl (m(2)G) or N(2)-dimethylguanosine (m(2)(2)G).</text>
</comment>
<comment type="subunit">
    <text evidence="2">Monomer.</text>
</comment>
<evidence type="ECO:0000256" key="9">
    <source>
        <dbReference type="ARBA" id="ARBA00022884"/>
    </source>
</evidence>
<dbReference type="InterPro" id="IPR029063">
    <property type="entry name" value="SAM-dependent_MTases_sf"/>
</dbReference>
<dbReference type="SUPFAM" id="SSF53335">
    <property type="entry name" value="S-adenosyl-L-methionine-dependent methyltransferases"/>
    <property type="match status" value="1"/>
</dbReference>
<reference evidence="16" key="2">
    <citation type="submission" date="2019-03" db="EMBL/GenBank/DDBJ databases">
        <authorList>
            <person name="Chen S.-C."/>
            <person name="Wu S.-Y."/>
            <person name="Lai M.-C."/>
        </authorList>
    </citation>
    <scope>NUCLEOTIDE SEQUENCE</scope>
    <source>
        <strain evidence="16">ML15</strain>
    </source>
</reference>
<dbReference type="Pfam" id="PF01170">
    <property type="entry name" value="UPF0020"/>
    <property type="match status" value="1"/>
</dbReference>
<comment type="catalytic activity">
    <reaction evidence="10">
        <text>guanosine(10) in tRNA + 2 S-adenosyl-L-methionine = N(2)-dimethylguanosine(10) in tRNA + 2 S-adenosyl-L-homocysteine + 2 H(+)</text>
        <dbReference type="Rhea" id="RHEA:43124"/>
        <dbReference type="Rhea" id="RHEA-COMP:10355"/>
        <dbReference type="Rhea" id="RHEA-COMP:10358"/>
        <dbReference type="ChEBI" id="CHEBI:15378"/>
        <dbReference type="ChEBI" id="CHEBI:57856"/>
        <dbReference type="ChEBI" id="CHEBI:59789"/>
        <dbReference type="ChEBI" id="CHEBI:74269"/>
        <dbReference type="ChEBI" id="CHEBI:74513"/>
        <dbReference type="EC" id="2.1.1.213"/>
    </reaction>
</comment>
<keyword evidence="7" id="KW-0949">S-adenosyl-L-methionine</keyword>
<evidence type="ECO:0000256" key="5">
    <source>
        <dbReference type="ARBA" id="ARBA00022603"/>
    </source>
</evidence>
<evidence type="ECO:0000256" key="11">
    <source>
        <dbReference type="ARBA" id="ARBA00054380"/>
    </source>
</evidence>
<dbReference type="PANTHER" id="PTHR14911:SF21">
    <property type="entry name" value="N2-METHYLGUANOSINE TRNA METHYLTRANSFERASE"/>
    <property type="match status" value="1"/>
</dbReference>
<evidence type="ECO:0000256" key="12">
    <source>
        <dbReference type="ARBA" id="ARBA00061338"/>
    </source>
</evidence>
<evidence type="ECO:0000256" key="3">
    <source>
        <dbReference type="ARBA" id="ARBA00022490"/>
    </source>
</evidence>
<reference evidence="16" key="1">
    <citation type="journal article" date="2005" name="Int. J. Syst. Evol. Microbiol.">
        <title>Methanofollis formosanus sp. nov., isolated from a fish pond.</title>
        <authorList>
            <person name="Wu S.Y."/>
            <person name="Chen S.C."/>
            <person name="Lai M.C."/>
        </authorList>
    </citation>
    <scope>NUCLEOTIDE SEQUENCE</scope>
    <source>
        <strain evidence="16">ML15</strain>
    </source>
</reference>
<keyword evidence="5 16" id="KW-0489">Methyltransferase</keyword>
<evidence type="ECO:0000256" key="10">
    <source>
        <dbReference type="ARBA" id="ARBA00051883"/>
    </source>
</evidence>
<keyword evidence="9" id="KW-0694">RNA-binding</keyword>
<dbReference type="GO" id="GO:0030488">
    <property type="term" value="P:tRNA methylation"/>
    <property type="evidence" value="ECO:0007669"/>
    <property type="project" value="TreeGrafter"/>
</dbReference>
<dbReference type="CDD" id="cd02440">
    <property type="entry name" value="AdoMet_MTases"/>
    <property type="match status" value="1"/>
</dbReference>
<dbReference type="GO" id="GO:0160101">
    <property type="term" value="F:tRNA (guanine(10)-N2)-dimethyltransferase activity"/>
    <property type="evidence" value="ECO:0007669"/>
    <property type="project" value="UniProtKB-EC"/>
</dbReference>
<dbReference type="Proteomes" id="UP000826709">
    <property type="component" value="Chromosome"/>
</dbReference>
<evidence type="ECO:0000256" key="4">
    <source>
        <dbReference type="ARBA" id="ARBA00022555"/>
    </source>
</evidence>
<comment type="subcellular location">
    <subcellularLocation>
        <location evidence="1">Cytoplasm</location>
    </subcellularLocation>
</comment>
<keyword evidence="6" id="KW-0808">Transferase</keyword>
<name>A0A8G1EE91_9EURY</name>
<dbReference type="RefSeq" id="WP_220681682.1">
    <property type="nucleotide sequence ID" value="NZ_CP037968.1"/>
</dbReference>
<dbReference type="AlphaFoldDB" id="A0A8G1EE91"/>
<protein>
    <recommendedName>
        <fullName evidence="13">tRNA (guanine(10)-N(2))-dimethyltransferase</fullName>
        <ecNumber evidence="13">2.1.1.213</ecNumber>
    </recommendedName>
    <alternativeName>
        <fullName evidence="14">tRNA:G10 dimethyltransferase</fullName>
    </alternativeName>
</protein>
<gene>
    <name evidence="16" type="ORF">E2N92_00110</name>
</gene>
<accession>A0A8G1EE91</accession>
<keyword evidence="17" id="KW-1185">Reference proteome</keyword>
<evidence type="ECO:0000256" key="6">
    <source>
        <dbReference type="ARBA" id="ARBA00022679"/>
    </source>
</evidence>
<sequence>MKLLFELSGEHPTLPFAELECVGRITDRRTRVAVAECPDPAATDRLALTHTVMEYLGECEPTADALAALLDDLAIETDRPFAARVKVVDGAAGHPPQLSLERLIGSHVRGPVSLKSPEVVFRAVISEDRCYFGRVLVGGLRSTYEERRPITRPFFHPGVMMPRMARAMVNLSLVVPGEVMYDPFCGTGGMLEEGRLVGARILGSDADLFMVRGAERNVPSADLLVADATALPACDASFDAVVTDLPYGQSVCIKAESLNRLYEGSLTEIRRVLKDGRRAVVIAHRDIREIAGRHFTVLQYHEQRVHKSLTRRVLVLEKDATD</sequence>
<evidence type="ECO:0000256" key="8">
    <source>
        <dbReference type="ARBA" id="ARBA00022694"/>
    </source>
</evidence>
<dbReference type="FunFam" id="3.40.50.150:FF:000251">
    <property type="entry name" value="Putative RNA methylase"/>
    <property type="match status" value="1"/>
</dbReference>
<keyword evidence="3" id="KW-0963">Cytoplasm</keyword>
<evidence type="ECO:0000256" key="13">
    <source>
        <dbReference type="ARBA" id="ARBA00066936"/>
    </source>
</evidence>
<feature type="domain" description="Ribosomal RNA large subunit methyltransferase K/L-like methyltransferase" evidence="15">
    <location>
        <begin position="151"/>
        <end position="311"/>
    </location>
</feature>
<evidence type="ECO:0000313" key="16">
    <source>
        <dbReference type="EMBL" id="QYZ77940.1"/>
    </source>
</evidence>
<keyword evidence="8" id="KW-0819">tRNA processing</keyword>
<keyword evidence="4" id="KW-0820">tRNA-binding</keyword>
<dbReference type="KEGG" id="mfk:E2N92_00110"/>
<dbReference type="GO" id="GO:0000049">
    <property type="term" value="F:tRNA binding"/>
    <property type="evidence" value="ECO:0007669"/>
    <property type="project" value="UniProtKB-KW"/>
</dbReference>
<evidence type="ECO:0000313" key="17">
    <source>
        <dbReference type="Proteomes" id="UP000826709"/>
    </source>
</evidence>
<evidence type="ECO:0000256" key="1">
    <source>
        <dbReference type="ARBA" id="ARBA00004496"/>
    </source>
</evidence>
<dbReference type="PANTHER" id="PTHR14911">
    <property type="entry name" value="THUMP DOMAIN-CONTAINING"/>
    <property type="match status" value="1"/>
</dbReference>
<dbReference type="InterPro" id="IPR000241">
    <property type="entry name" value="RlmKL-like_Mtase"/>
</dbReference>